<proteinExistence type="predicted"/>
<dbReference type="InterPro" id="IPR046038">
    <property type="entry name" value="DUF5996"/>
</dbReference>
<protein>
    <submittedName>
        <fullName evidence="1">DUF5996 family protein</fullName>
    </submittedName>
</protein>
<reference evidence="1 2" key="1">
    <citation type="journal article" date="2019" name="Int. J. Syst. Evol. Microbiol.">
        <title>The Global Catalogue of Microorganisms (GCM) 10K type strain sequencing project: providing services to taxonomists for standard genome sequencing and annotation.</title>
        <authorList>
            <consortium name="The Broad Institute Genomics Platform"/>
            <consortium name="The Broad Institute Genome Sequencing Center for Infectious Disease"/>
            <person name="Wu L."/>
            <person name="Ma J."/>
        </authorList>
    </citation>
    <scope>NUCLEOTIDE SEQUENCE [LARGE SCALE GENOMIC DNA]</scope>
    <source>
        <strain evidence="1 2">JCM 16082</strain>
    </source>
</reference>
<organism evidence="1 2">
    <name type="scientific">Gangjinia marincola</name>
    <dbReference type="NCBI Taxonomy" id="578463"/>
    <lineage>
        <taxon>Bacteria</taxon>
        <taxon>Pseudomonadati</taxon>
        <taxon>Bacteroidota</taxon>
        <taxon>Flavobacteriia</taxon>
        <taxon>Flavobacteriales</taxon>
        <taxon>Flavobacteriaceae</taxon>
        <taxon>Gangjinia</taxon>
    </lineage>
</organism>
<accession>A0ABN1MIU4</accession>
<evidence type="ECO:0000313" key="1">
    <source>
        <dbReference type="EMBL" id="GAA0873073.1"/>
    </source>
</evidence>
<keyword evidence="2" id="KW-1185">Reference proteome</keyword>
<dbReference type="Proteomes" id="UP001500507">
    <property type="component" value="Unassembled WGS sequence"/>
</dbReference>
<sequence>MLKAMNNLPQLPLEEWKKSKISLHLIFQIIGKVRLKMTPRKNHWWYITHYISSKGFTTSAIPYDGGYHTFTIEVNVLDMEVEITTSKGATKVIPLTDGLPIKAFYTQFLESLHTLDIQPEIIQEPFDMGVTSAFNEITAYHHFDATYIKKFWEAMRWVDTVFSEFSGRFNGKTCPVQLYWHHMDLAITRFNGKEAPKMDQNARLSDKDAYSHECISFGFWAGDDEVREPAFYAYTYPSPNGIDQEPLHPKEANWIDSNGSPMAFYRYDDLLKEKDPKATLLAFLESSYHAGAKRANWDIEKFEVTPLEKL</sequence>
<evidence type="ECO:0000313" key="2">
    <source>
        <dbReference type="Proteomes" id="UP001500507"/>
    </source>
</evidence>
<comment type="caution">
    <text evidence="1">The sequence shown here is derived from an EMBL/GenBank/DDBJ whole genome shotgun (WGS) entry which is preliminary data.</text>
</comment>
<name>A0ABN1MIU4_9FLAO</name>
<dbReference type="EMBL" id="BAAAFG010000016">
    <property type="protein sequence ID" value="GAA0873073.1"/>
    <property type="molecule type" value="Genomic_DNA"/>
</dbReference>
<dbReference type="Pfam" id="PF19459">
    <property type="entry name" value="DUF5996"/>
    <property type="match status" value="1"/>
</dbReference>
<gene>
    <name evidence="1" type="ORF">GCM10009117_22200</name>
</gene>